<dbReference type="GO" id="GO:0046417">
    <property type="term" value="P:chorismate metabolic process"/>
    <property type="evidence" value="ECO:0007669"/>
    <property type="project" value="TreeGrafter"/>
</dbReference>
<dbReference type="HOGENOM" id="CLU_133236_1_0_3"/>
<protein>
    <recommendedName>
        <fullName evidence="1 3">chorismate mutase</fullName>
        <ecNumber evidence="1 3">5.4.99.5</ecNumber>
    </recommendedName>
</protein>
<dbReference type="InterPro" id="IPR035959">
    <property type="entry name" value="RutC-like_sf"/>
</dbReference>
<dbReference type="PANTHER" id="PTHR21164:SF0">
    <property type="entry name" value="CHORISMATE MUTASE AROH"/>
    <property type="match status" value="1"/>
</dbReference>
<dbReference type="Proteomes" id="UP000017396">
    <property type="component" value="Chromosome"/>
</dbReference>
<gene>
    <name evidence="4" type="primary">aroH</name>
    <name evidence="4" type="ORF">GKIL_2686</name>
</gene>
<dbReference type="InterPro" id="IPR008243">
    <property type="entry name" value="Chorismate_mutase_AroH"/>
</dbReference>
<dbReference type="NCBIfam" id="TIGR01796">
    <property type="entry name" value="CM_mono_aroH"/>
    <property type="match status" value="1"/>
</dbReference>
<dbReference type="STRING" id="1183438.GKIL_2686"/>
<dbReference type="GO" id="GO:0009073">
    <property type="term" value="P:aromatic amino acid family biosynthetic process"/>
    <property type="evidence" value="ECO:0007669"/>
    <property type="project" value="UniProtKB-UniRule"/>
</dbReference>
<organism evidence="4 5">
    <name type="scientific">Gloeobacter kilaueensis (strain ATCC BAA-2537 / CCAP 1431/1 / ULC 316 / JS1)</name>
    <dbReference type="NCBI Taxonomy" id="1183438"/>
    <lineage>
        <taxon>Bacteria</taxon>
        <taxon>Bacillati</taxon>
        <taxon>Cyanobacteriota</taxon>
        <taxon>Cyanophyceae</taxon>
        <taxon>Gloeobacterales</taxon>
        <taxon>Gloeobacteraceae</taxon>
        <taxon>Gloeobacter</taxon>
    </lineage>
</organism>
<feature type="binding site" evidence="2">
    <location>
        <position position="111"/>
    </location>
    <ligand>
        <name>prephenate</name>
        <dbReference type="ChEBI" id="CHEBI:29934"/>
    </ligand>
</feature>
<evidence type="ECO:0000256" key="1">
    <source>
        <dbReference type="NCBIfam" id="TIGR01796"/>
    </source>
</evidence>
<dbReference type="UniPathway" id="UPA00120">
    <property type="reaction ID" value="UER00203"/>
</dbReference>
<evidence type="ECO:0000256" key="2">
    <source>
        <dbReference type="PIRSR" id="PIRSR005965-1"/>
    </source>
</evidence>
<dbReference type="OrthoDB" id="9802232at2"/>
<dbReference type="Gene3D" id="3.30.1330.40">
    <property type="entry name" value="RutC-like"/>
    <property type="match status" value="1"/>
</dbReference>
<keyword evidence="3 4" id="KW-0413">Isomerase</keyword>
<keyword evidence="5" id="KW-1185">Reference proteome</keyword>
<keyword evidence="2 3" id="KW-0057">Aromatic amino acid biosynthesis</keyword>
<reference evidence="4 5" key="1">
    <citation type="journal article" date="2013" name="PLoS ONE">
        <title>Cultivation and Complete Genome Sequencing of Gloeobacter kilaueensis sp. nov., from a Lava Cave in Kilauea Caldera, Hawai'i.</title>
        <authorList>
            <person name="Saw J.H."/>
            <person name="Schatz M."/>
            <person name="Brown M.V."/>
            <person name="Kunkel D.D."/>
            <person name="Foster J.S."/>
            <person name="Shick H."/>
            <person name="Christensen S."/>
            <person name="Hou S."/>
            <person name="Wan X."/>
            <person name="Donachie S.P."/>
        </authorList>
    </citation>
    <scope>NUCLEOTIDE SEQUENCE [LARGE SCALE GENOMIC DNA]</scope>
    <source>
        <strain evidence="5">JS</strain>
    </source>
</reference>
<sequence length="127" mass="13904">MGWGIRGIRGATTVEENSAAAIEQAVVELLEELSRRNRLNCADIGCVIFTATADLDAIFPSQAARLNLPGWEQVALLDLTQMAVPGSLPRCVRVLLQVNTDLPQQAIHHVYLRGAQHLRPDRLPVSN</sequence>
<dbReference type="PANTHER" id="PTHR21164">
    <property type="entry name" value="CHORISMATE MUTASE"/>
    <property type="match status" value="1"/>
</dbReference>
<dbReference type="GO" id="GO:0004106">
    <property type="term" value="F:chorismate mutase activity"/>
    <property type="evidence" value="ECO:0007669"/>
    <property type="project" value="UniProtKB-UniRule"/>
</dbReference>
<dbReference type="KEGG" id="glj:GKIL_2686"/>
<keyword evidence="2 3" id="KW-0028">Amino-acid biosynthesis</keyword>
<evidence type="ECO:0000313" key="4">
    <source>
        <dbReference type="EMBL" id="AGY58932.1"/>
    </source>
</evidence>
<accession>U5QIX8</accession>
<dbReference type="RefSeq" id="WP_023174139.1">
    <property type="nucleotide sequence ID" value="NC_022600.1"/>
</dbReference>
<dbReference type="Pfam" id="PF07736">
    <property type="entry name" value="CM_1"/>
    <property type="match status" value="1"/>
</dbReference>
<evidence type="ECO:0000313" key="5">
    <source>
        <dbReference type="Proteomes" id="UP000017396"/>
    </source>
</evidence>
<proteinExistence type="predicted"/>
<name>U5QIX8_GLOK1</name>
<dbReference type="PATRIC" id="fig|1183438.3.peg.2644"/>
<dbReference type="SUPFAM" id="SSF55298">
    <property type="entry name" value="YjgF-like"/>
    <property type="match status" value="1"/>
</dbReference>
<dbReference type="GO" id="GO:0008652">
    <property type="term" value="P:amino acid biosynthetic process"/>
    <property type="evidence" value="ECO:0007669"/>
    <property type="project" value="UniProtKB-UniRule"/>
</dbReference>
<comment type="catalytic activity">
    <reaction evidence="3">
        <text>chorismate = prephenate</text>
        <dbReference type="Rhea" id="RHEA:13897"/>
        <dbReference type="ChEBI" id="CHEBI:29748"/>
        <dbReference type="ChEBI" id="CHEBI:29934"/>
        <dbReference type="EC" id="5.4.99.5"/>
    </reaction>
</comment>
<dbReference type="CDD" id="cd02185">
    <property type="entry name" value="AroH"/>
    <property type="match status" value="1"/>
</dbReference>
<feature type="binding site" evidence="2">
    <location>
        <position position="9"/>
    </location>
    <ligand>
        <name>prephenate</name>
        <dbReference type="ChEBI" id="CHEBI:29934"/>
    </ligand>
</feature>
<dbReference type="eggNOG" id="COG4401">
    <property type="taxonomic scope" value="Bacteria"/>
</dbReference>
<dbReference type="PIRSF" id="PIRSF005965">
    <property type="entry name" value="Chor_mut_AroH"/>
    <property type="match status" value="1"/>
</dbReference>
<feature type="binding site" evidence="2">
    <location>
        <position position="93"/>
    </location>
    <ligand>
        <name>prephenate</name>
        <dbReference type="ChEBI" id="CHEBI:29934"/>
    </ligand>
</feature>
<dbReference type="EC" id="5.4.99.5" evidence="1 3"/>
<dbReference type="PROSITE" id="PS51167">
    <property type="entry name" value="CHORISMATE_MUT_1"/>
    <property type="match status" value="1"/>
</dbReference>
<evidence type="ECO:0000256" key="3">
    <source>
        <dbReference type="PROSITE-ProRule" id="PRU00514"/>
    </source>
</evidence>
<dbReference type="EMBL" id="CP003587">
    <property type="protein sequence ID" value="AGY58932.1"/>
    <property type="molecule type" value="Genomic_DNA"/>
</dbReference>
<dbReference type="AlphaFoldDB" id="U5QIX8"/>